<evidence type="ECO:0000313" key="8">
    <source>
        <dbReference type="Proteomes" id="UP000010796"/>
    </source>
</evidence>
<dbReference type="GO" id="GO:0060003">
    <property type="term" value="P:copper ion export"/>
    <property type="evidence" value="ECO:0007669"/>
    <property type="project" value="TreeGrafter"/>
</dbReference>
<accession>L0G4R5</accession>
<dbReference type="PANTHER" id="PTHR30097">
    <property type="entry name" value="CATION EFFLUX SYSTEM PROTEIN CUSB"/>
    <property type="match status" value="1"/>
</dbReference>
<dbReference type="HOGENOM" id="CLU_018816_13_2_10"/>
<dbReference type="Gene3D" id="2.40.50.100">
    <property type="match status" value="1"/>
</dbReference>
<dbReference type="RefSeq" id="WP_015267853.1">
    <property type="nucleotide sequence ID" value="NC_019904.1"/>
</dbReference>
<dbReference type="InterPro" id="IPR051909">
    <property type="entry name" value="MFP_Cation_Efflux"/>
</dbReference>
<dbReference type="PATRIC" id="fig|926556.3.peg.4335"/>
<comment type="similarity">
    <text evidence="1">Belongs to the membrane fusion protein (MFP) (TC 8.A.1) family.</text>
</comment>
<dbReference type="GO" id="GO:0030313">
    <property type="term" value="C:cell envelope"/>
    <property type="evidence" value="ECO:0007669"/>
    <property type="project" value="TreeGrafter"/>
</dbReference>
<keyword evidence="8" id="KW-1185">Reference proteome</keyword>
<feature type="chain" id="PRO_5003942319" evidence="5">
    <location>
        <begin position="20"/>
        <end position="410"/>
    </location>
</feature>
<dbReference type="SUPFAM" id="SSF111369">
    <property type="entry name" value="HlyD-like secretion proteins"/>
    <property type="match status" value="1"/>
</dbReference>
<reference evidence="8" key="1">
    <citation type="submission" date="2012-02" db="EMBL/GenBank/DDBJ databases">
        <title>The complete genome of Echinicola vietnamensis DSM 17526.</title>
        <authorList>
            <person name="Lucas S."/>
            <person name="Copeland A."/>
            <person name="Lapidus A."/>
            <person name="Glavina del Rio T."/>
            <person name="Dalin E."/>
            <person name="Tice H."/>
            <person name="Bruce D."/>
            <person name="Goodwin L."/>
            <person name="Pitluck S."/>
            <person name="Peters L."/>
            <person name="Ovchinnikova G."/>
            <person name="Teshima H."/>
            <person name="Kyrpides N."/>
            <person name="Mavromatis K."/>
            <person name="Ivanova N."/>
            <person name="Brettin T."/>
            <person name="Detter J.C."/>
            <person name="Han C."/>
            <person name="Larimer F."/>
            <person name="Land M."/>
            <person name="Hauser L."/>
            <person name="Markowitz V."/>
            <person name="Cheng J.-F."/>
            <person name="Hugenholtz P."/>
            <person name="Woyke T."/>
            <person name="Wu D."/>
            <person name="Brambilla E."/>
            <person name="Klenk H.-P."/>
            <person name="Eisen J.A."/>
        </authorList>
    </citation>
    <scope>NUCLEOTIDE SEQUENCE [LARGE SCALE GENOMIC DNA]</scope>
    <source>
        <strain evidence="8">DSM 17526 / LMG 23754 / KMM 6221</strain>
    </source>
</reference>
<evidence type="ECO:0000256" key="4">
    <source>
        <dbReference type="SAM" id="MobiDB-lite"/>
    </source>
</evidence>
<feature type="signal peptide" evidence="5">
    <location>
        <begin position="1"/>
        <end position="19"/>
    </location>
</feature>
<evidence type="ECO:0000256" key="5">
    <source>
        <dbReference type="SAM" id="SignalP"/>
    </source>
</evidence>
<evidence type="ECO:0000256" key="1">
    <source>
        <dbReference type="ARBA" id="ARBA00009477"/>
    </source>
</evidence>
<feature type="coiled-coil region" evidence="3">
    <location>
        <begin position="178"/>
        <end position="205"/>
    </location>
</feature>
<dbReference type="OrthoDB" id="9814657at2"/>
<feature type="compositionally biased region" description="Basic and acidic residues" evidence="4">
    <location>
        <begin position="27"/>
        <end position="53"/>
    </location>
</feature>
<dbReference type="GO" id="GO:0016020">
    <property type="term" value="C:membrane"/>
    <property type="evidence" value="ECO:0007669"/>
    <property type="project" value="InterPro"/>
</dbReference>
<gene>
    <name evidence="7" type="ordered locus">Echvi_4116</name>
</gene>
<dbReference type="EMBL" id="CP003346">
    <property type="protein sequence ID" value="AGA80318.1"/>
    <property type="molecule type" value="Genomic_DNA"/>
</dbReference>
<evidence type="ECO:0000256" key="2">
    <source>
        <dbReference type="ARBA" id="ARBA00022448"/>
    </source>
</evidence>
<dbReference type="eggNOG" id="COG0845">
    <property type="taxonomic scope" value="Bacteria"/>
</dbReference>
<dbReference type="Gene3D" id="2.40.30.170">
    <property type="match status" value="1"/>
</dbReference>
<feature type="region of interest" description="Disordered" evidence="4">
    <location>
        <begin position="24"/>
        <end position="53"/>
    </location>
</feature>
<dbReference type="Gene3D" id="2.40.420.20">
    <property type="match status" value="1"/>
</dbReference>
<dbReference type="GO" id="GO:0022857">
    <property type="term" value="F:transmembrane transporter activity"/>
    <property type="evidence" value="ECO:0007669"/>
    <property type="project" value="InterPro"/>
</dbReference>
<evidence type="ECO:0000313" key="7">
    <source>
        <dbReference type="EMBL" id="AGA80318.1"/>
    </source>
</evidence>
<evidence type="ECO:0000256" key="3">
    <source>
        <dbReference type="SAM" id="Coils"/>
    </source>
</evidence>
<dbReference type="GO" id="GO:0015679">
    <property type="term" value="P:plasma membrane copper ion transport"/>
    <property type="evidence" value="ECO:0007669"/>
    <property type="project" value="TreeGrafter"/>
</dbReference>
<dbReference type="KEGG" id="evi:Echvi_4116"/>
<dbReference type="PROSITE" id="PS51257">
    <property type="entry name" value="PROKAR_LIPOPROTEIN"/>
    <property type="match status" value="1"/>
</dbReference>
<organism evidence="7 8">
    <name type="scientific">Echinicola vietnamensis (strain DSM 17526 / LMG 23754 / KMM 6221)</name>
    <dbReference type="NCBI Taxonomy" id="926556"/>
    <lineage>
        <taxon>Bacteria</taxon>
        <taxon>Pseudomonadati</taxon>
        <taxon>Bacteroidota</taxon>
        <taxon>Cytophagia</taxon>
        <taxon>Cytophagales</taxon>
        <taxon>Cyclobacteriaceae</taxon>
        <taxon>Echinicola</taxon>
    </lineage>
</organism>
<dbReference type="InterPro" id="IPR058792">
    <property type="entry name" value="Beta-barrel_RND_2"/>
</dbReference>
<proteinExistence type="inferred from homology"/>
<protein>
    <submittedName>
        <fullName evidence="7">RND family efflux transporter, MFP subunit</fullName>
    </submittedName>
</protein>
<dbReference type="Pfam" id="PF25954">
    <property type="entry name" value="Beta-barrel_RND_2"/>
    <property type="match status" value="1"/>
</dbReference>
<sequence>MKNQLIYILALLMIASVFTGCGSKSADTAKETHENHAEGEGGHEGGESSHSEEEVGVVHLSDLKFNSLKMKVDSLPMRALSGVVEANGQLEVPPQHEATVTAILGANVTSIKVIEGEKVNKGQALAYLSHPNLTQLQTNYVKSFSRLQYLEKEMQRQKRLYEEEVGSGKTYQETLADFQAMKGEVKGYEAQLKQLNLNISKIQNGDIYQYVPVVSPINGYIEKVLVQVGQFADPQKEMFMIVNTEHIHADLMVFEKDVHKVKEGQKVSFRVESVPGEQLEAEIYSVGKQFEQNPKAVHVHAEIESKEDFLIPGMYINGKIHTESESVKALPEGAIVEDEGKPYIFIAEAHEEDGKTEWAFQPVEVRTGISDEGWVEINLLEPLPEGTKVAWNNAYYLIAEMKKSQTSHSH</sequence>
<dbReference type="PANTHER" id="PTHR30097:SF4">
    <property type="entry name" value="SLR6042 PROTEIN"/>
    <property type="match status" value="1"/>
</dbReference>
<evidence type="ECO:0000259" key="6">
    <source>
        <dbReference type="Pfam" id="PF25954"/>
    </source>
</evidence>
<keyword evidence="5" id="KW-0732">Signal</keyword>
<dbReference type="AlphaFoldDB" id="L0G4R5"/>
<dbReference type="InterPro" id="IPR006143">
    <property type="entry name" value="RND_pump_MFP"/>
</dbReference>
<dbReference type="STRING" id="926556.Echvi_4116"/>
<dbReference type="Proteomes" id="UP000010796">
    <property type="component" value="Chromosome"/>
</dbReference>
<keyword evidence="3" id="KW-0175">Coiled coil</keyword>
<dbReference type="NCBIfam" id="TIGR01730">
    <property type="entry name" value="RND_mfp"/>
    <property type="match status" value="1"/>
</dbReference>
<keyword evidence="2" id="KW-0813">Transport</keyword>
<name>L0G4R5_ECHVK</name>
<feature type="domain" description="CusB-like beta-barrel" evidence="6">
    <location>
        <begin position="252"/>
        <end position="323"/>
    </location>
</feature>